<dbReference type="EMBL" id="CAFBJH010000041">
    <property type="protein sequence ID" value="CAB4850256.1"/>
    <property type="molecule type" value="Genomic_DNA"/>
</dbReference>
<dbReference type="CDD" id="cd00381">
    <property type="entry name" value="IMPDH"/>
    <property type="match status" value="1"/>
</dbReference>
<dbReference type="Gene3D" id="3.20.20.70">
    <property type="entry name" value="Aldolase class I"/>
    <property type="match status" value="1"/>
</dbReference>
<dbReference type="InterPro" id="IPR050139">
    <property type="entry name" value="GMP_reductase"/>
</dbReference>
<dbReference type="PANTHER" id="PTHR43170">
    <property type="entry name" value="GMP REDUCTASE"/>
    <property type="match status" value="1"/>
</dbReference>
<dbReference type="SMART" id="SM01240">
    <property type="entry name" value="IMPDH"/>
    <property type="match status" value="1"/>
</dbReference>
<evidence type="ECO:0000256" key="4">
    <source>
        <dbReference type="ARBA" id="ARBA00023002"/>
    </source>
</evidence>
<dbReference type="SUPFAM" id="SSF51412">
    <property type="entry name" value="Inosine monophosphate dehydrogenase (IMPDH)"/>
    <property type="match status" value="1"/>
</dbReference>
<keyword evidence="3" id="KW-0521">NADP</keyword>
<feature type="domain" description="IMP dehydrogenase/GMP reductase" evidence="5">
    <location>
        <begin position="2"/>
        <end position="220"/>
    </location>
</feature>
<evidence type="ECO:0000313" key="6">
    <source>
        <dbReference type="EMBL" id="CAB4850256.1"/>
    </source>
</evidence>
<protein>
    <recommendedName>
        <fullName evidence="2">GMP reductase</fullName>
        <ecNumber evidence="1">1.7.1.7</ecNumber>
    </recommendedName>
</protein>
<accession>A0A6J7BX21</accession>
<gene>
    <name evidence="6" type="ORF">UFOPK3287_00738</name>
</gene>
<dbReference type="GO" id="GO:0005829">
    <property type="term" value="C:cytosol"/>
    <property type="evidence" value="ECO:0007669"/>
    <property type="project" value="TreeGrafter"/>
</dbReference>
<keyword evidence="4" id="KW-0560">Oxidoreductase</keyword>
<evidence type="ECO:0000256" key="3">
    <source>
        <dbReference type="ARBA" id="ARBA00022857"/>
    </source>
</evidence>
<evidence type="ECO:0000259" key="5">
    <source>
        <dbReference type="Pfam" id="PF00478"/>
    </source>
</evidence>
<dbReference type="PANTHER" id="PTHR43170:SF5">
    <property type="entry name" value="GMP REDUCTASE"/>
    <property type="match status" value="1"/>
</dbReference>
<dbReference type="Pfam" id="PF00478">
    <property type="entry name" value="IMPDH"/>
    <property type="match status" value="1"/>
</dbReference>
<name>A0A6J7BX21_9ZZZZ</name>
<dbReference type="InterPro" id="IPR013785">
    <property type="entry name" value="Aldolase_TIM"/>
</dbReference>
<dbReference type="AlphaFoldDB" id="A0A6J7BX21"/>
<organism evidence="6">
    <name type="scientific">freshwater metagenome</name>
    <dbReference type="NCBI Taxonomy" id="449393"/>
    <lineage>
        <taxon>unclassified sequences</taxon>
        <taxon>metagenomes</taxon>
        <taxon>ecological metagenomes</taxon>
    </lineage>
</organism>
<proteinExistence type="predicted"/>
<evidence type="ECO:0000256" key="1">
    <source>
        <dbReference type="ARBA" id="ARBA00012678"/>
    </source>
</evidence>
<dbReference type="GO" id="GO:0003920">
    <property type="term" value="F:GMP reductase activity"/>
    <property type="evidence" value="ECO:0007669"/>
    <property type="project" value="UniProtKB-EC"/>
</dbReference>
<sequence length="227" mass="23961">MLDALKAIRASNPNVPIVAGNVVTASGTHDLINAGADIVKVGVGPGAMCTTRMQTGVGRPQFSAVLECATEAKKLNKAVWADGGVRHPRDVALALAAGASHVMIGSWFAGTFESPSDLHRDSTGRLFKESFGMASARAVAARTSSEDSFDRARKALFEEGISTSRMYLDPDRPGVEDLLDEIIAGLRSSCTYAGATNLNEFHERAIVGIQSSAGYAEGRPLHTSWGK</sequence>
<dbReference type="EC" id="1.7.1.7" evidence="1"/>
<evidence type="ECO:0000256" key="2">
    <source>
        <dbReference type="ARBA" id="ARBA00015800"/>
    </source>
</evidence>
<reference evidence="6" key="1">
    <citation type="submission" date="2020-05" db="EMBL/GenBank/DDBJ databases">
        <authorList>
            <person name="Chiriac C."/>
            <person name="Salcher M."/>
            <person name="Ghai R."/>
            <person name="Kavagutti S V."/>
        </authorList>
    </citation>
    <scope>NUCLEOTIDE SEQUENCE</scope>
</reference>
<dbReference type="InterPro" id="IPR001093">
    <property type="entry name" value="IMP_DH_GMPRt"/>
</dbReference>